<name>A0A1T5N506_9BACT</name>
<protein>
    <submittedName>
        <fullName evidence="1">Uncharacterized protein</fullName>
    </submittedName>
</protein>
<dbReference type="AlphaFoldDB" id="A0A1T5N506"/>
<evidence type="ECO:0000313" key="2">
    <source>
        <dbReference type="Proteomes" id="UP000190166"/>
    </source>
</evidence>
<dbReference type="EMBL" id="FUZZ01000001">
    <property type="protein sequence ID" value="SKC95571.1"/>
    <property type="molecule type" value="Genomic_DNA"/>
</dbReference>
<dbReference type="STRING" id="393003.SAMN05660461_0433"/>
<organism evidence="1 2">
    <name type="scientific">Chitinophaga ginsengisegetis</name>
    <dbReference type="NCBI Taxonomy" id="393003"/>
    <lineage>
        <taxon>Bacteria</taxon>
        <taxon>Pseudomonadati</taxon>
        <taxon>Bacteroidota</taxon>
        <taxon>Chitinophagia</taxon>
        <taxon>Chitinophagales</taxon>
        <taxon>Chitinophagaceae</taxon>
        <taxon>Chitinophaga</taxon>
    </lineage>
</organism>
<proteinExistence type="predicted"/>
<keyword evidence="2" id="KW-1185">Reference proteome</keyword>
<sequence length="213" mass="24437">MDEGFPKIKNDVQDRSSEAWRKLCAYITLVVSEEREEFCPAEGIGPELYQQIYTLPESIAQMKKVKRVNLYGSMLKRIPVEIGQMDALETFSSYTSYDLHWYPYEIVHCKQLSSSTVSTRALYTHLKGKRGFPDLHNNPARYDGDNLQCSVCRKEMSYSQTNQLWISLQVGTDVLPLLANLCSKDCEVLLPRPPEGYVQFPHKGGARSNYIRK</sequence>
<accession>A0A1T5N506</accession>
<dbReference type="RefSeq" id="WP_079467770.1">
    <property type="nucleotide sequence ID" value="NZ_FUZZ01000001.1"/>
</dbReference>
<evidence type="ECO:0000313" key="1">
    <source>
        <dbReference type="EMBL" id="SKC95571.1"/>
    </source>
</evidence>
<reference evidence="2" key="1">
    <citation type="submission" date="2017-02" db="EMBL/GenBank/DDBJ databases">
        <authorList>
            <person name="Varghese N."/>
            <person name="Submissions S."/>
        </authorList>
    </citation>
    <scope>NUCLEOTIDE SEQUENCE [LARGE SCALE GENOMIC DNA]</scope>
    <source>
        <strain evidence="2">DSM 18108</strain>
    </source>
</reference>
<dbReference type="Proteomes" id="UP000190166">
    <property type="component" value="Unassembled WGS sequence"/>
</dbReference>
<gene>
    <name evidence="1" type="ORF">SAMN05660461_0433</name>
</gene>